<proteinExistence type="predicted"/>
<protein>
    <submittedName>
        <fullName evidence="1">Uncharacterized protein</fullName>
    </submittedName>
</protein>
<keyword evidence="2" id="KW-1185">Reference proteome</keyword>
<evidence type="ECO:0000313" key="2">
    <source>
        <dbReference type="Proteomes" id="UP000243605"/>
    </source>
</evidence>
<gene>
    <name evidence="1" type="ORF">SAMN05192557_0069</name>
</gene>
<name>A0A662Z3I8_9STAP</name>
<dbReference type="AlphaFoldDB" id="A0A662Z3I8"/>
<accession>A0A662Z3I8</accession>
<evidence type="ECO:0000313" key="1">
    <source>
        <dbReference type="EMBL" id="SEV80249.1"/>
    </source>
</evidence>
<reference evidence="1 2" key="1">
    <citation type="submission" date="2016-10" db="EMBL/GenBank/DDBJ databases">
        <authorList>
            <person name="Varghese N."/>
            <person name="Submissions S."/>
        </authorList>
    </citation>
    <scope>NUCLEOTIDE SEQUENCE [LARGE SCALE GENOMIC DNA]</scope>
    <source>
        <strain evidence="1 2">IBRC-M10081</strain>
    </source>
</reference>
<sequence length="184" mass="22323">MIREQREKLQIYEFLYNRLPFSDEEQKELEVLREQEELEAQFEQQLTQIKLDNIEVMWHCSFEDRNSENIVNVMLATDYCYYLFVLKDLKGTHSINAFNILVNDNNNPVINLQQSKEIYEHFRRTLIDEGKYQRPIILKYVVMNPRFKMRGKGSEVLLRYEDLPYYLKAIESAAKIRKKYRRPL</sequence>
<organism evidence="1 2">
    <name type="scientific">Aliicoccus persicus</name>
    <dbReference type="NCBI Taxonomy" id="930138"/>
    <lineage>
        <taxon>Bacteria</taxon>
        <taxon>Bacillati</taxon>
        <taxon>Bacillota</taxon>
        <taxon>Bacilli</taxon>
        <taxon>Bacillales</taxon>
        <taxon>Staphylococcaceae</taxon>
        <taxon>Aliicoccus</taxon>
    </lineage>
</organism>
<dbReference type="Proteomes" id="UP000243605">
    <property type="component" value="Unassembled WGS sequence"/>
</dbReference>
<dbReference type="RefSeq" id="WP_245705596.1">
    <property type="nucleotide sequence ID" value="NZ_FOIT01000001.1"/>
</dbReference>
<dbReference type="EMBL" id="FOIT01000001">
    <property type="protein sequence ID" value="SEV80249.1"/>
    <property type="molecule type" value="Genomic_DNA"/>
</dbReference>